<proteinExistence type="predicted"/>
<feature type="domain" description="CCT" evidence="4">
    <location>
        <begin position="224"/>
        <end position="266"/>
    </location>
</feature>
<keyword evidence="6" id="KW-1185">Reference proteome</keyword>
<dbReference type="PANTHER" id="PTHR31319:SF103">
    <property type="entry name" value="CCT MOTIF FAMILY PROTEIN"/>
    <property type="match status" value="1"/>
</dbReference>
<dbReference type="Proteomes" id="UP001604336">
    <property type="component" value="Unassembled WGS sequence"/>
</dbReference>
<evidence type="ECO:0000313" key="6">
    <source>
        <dbReference type="Proteomes" id="UP001604336"/>
    </source>
</evidence>
<name>A0ABD1TWP8_9LAMI</name>
<evidence type="ECO:0000313" key="5">
    <source>
        <dbReference type="EMBL" id="KAL2517159.1"/>
    </source>
</evidence>
<evidence type="ECO:0000256" key="3">
    <source>
        <dbReference type="PROSITE-ProRule" id="PRU00357"/>
    </source>
</evidence>
<comment type="subcellular location">
    <subcellularLocation>
        <location evidence="1 3">Nucleus</location>
    </subcellularLocation>
</comment>
<gene>
    <name evidence="5" type="ORF">Adt_13406</name>
</gene>
<comment type="caution">
    <text evidence="5">The sequence shown here is derived from an EMBL/GenBank/DDBJ whole genome shotgun (WGS) entry which is preliminary data.</text>
</comment>
<reference evidence="6" key="1">
    <citation type="submission" date="2024-07" db="EMBL/GenBank/DDBJ databases">
        <title>Two chromosome-level genome assemblies of Korean endemic species Abeliophyllum distichum and Forsythia ovata (Oleaceae).</title>
        <authorList>
            <person name="Jang H."/>
        </authorList>
    </citation>
    <scope>NUCLEOTIDE SEQUENCE [LARGE SCALE GENOMIC DNA]</scope>
</reference>
<dbReference type="PANTHER" id="PTHR31319">
    <property type="entry name" value="ZINC FINGER PROTEIN CONSTANS-LIKE 4"/>
    <property type="match status" value="1"/>
</dbReference>
<accession>A0ABD1TWP8</accession>
<evidence type="ECO:0000259" key="4">
    <source>
        <dbReference type="PROSITE" id="PS51017"/>
    </source>
</evidence>
<dbReference type="InterPro" id="IPR010402">
    <property type="entry name" value="CCT_domain"/>
</dbReference>
<dbReference type="AlphaFoldDB" id="A0ABD1TWP8"/>
<dbReference type="Pfam" id="PF06203">
    <property type="entry name" value="CCT"/>
    <property type="match status" value="1"/>
</dbReference>
<dbReference type="EMBL" id="JBFOLK010000004">
    <property type="protein sequence ID" value="KAL2517159.1"/>
    <property type="molecule type" value="Genomic_DNA"/>
</dbReference>
<evidence type="ECO:0000256" key="2">
    <source>
        <dbReference type="ARBA" id="ARBA00023242"/>
    </source>
</evidence>
<organism evidence="5 6">
    <name type="scientific">Abeliophyllum distichum</name>
    <dbReference type="NCBI Taxonomy" id="126358"/>
    <lineage>
        <taxon>Eukaryota</taxon>
        <taxon>Viridiplantae</taxon>
        <taxon>Streptophyta</taxon>
        <taxon>Embryophyta</taxon>
        <taxon>Tracheophyta</taxon>
        <taxon>Spermatophyta</taxon>
        <taxon>Magnoliopsida</taxon>
        <taxon>eudicotyledons</taxon>
        <taxon>Gunneridae</taxon>
        <taxon>Pentapetalae</taxon>
        <taxon>asterids</taxon>
        <taxon>lamiids</taxon>
        <taxon>Lamiales</taxon>
        <taxon>Oleaceae</taxon>
        <taxon>Forsythieae</taxon>
        <taxon>Abeliophyllum</taxon>
    </lineage>
</organism>
<dbReference type="GO" id="GO:0005634">
    <property type="term" value="C:nucleus"/>
    <property type="evidence" value="ECO:0007669"/>
    <property type="project" value="UniProtKB-SubCell"/>
</dbReference>
<dbReference type="PROSITE" id="PS51017">
    <property type="entry name" value="CCT"/>
    <property type="match status" value="1"/>
</dbReference>
<keyword evidence="2 3" id="KW-0539">Nucleus</keyword>
<protein>
    <submittedName>
        <fullName evidence="5">CCT motif family protein</fullName>
    </submittedName>
</protein>
<evidence type="ECO:0000256" key="1">
    <source>
        <dbReference type="ARBA" id="ARBA00004123"/>
    </source>
</evidence>
<dbReference type="InterPro" id="IPR045281">
    <property type="entry name" value="CONSTANS-like"/>
</dbReference>
<sequence>MSSDLFVFENPVFSDPFSSFSDSPVDPFHDIFQEIQERSKSSLNLVEEKTPFDEINSLDQIASALLSSSPPSTQFENLSLSHLTNAENFVFEVNTKEDQFPFDSFSDYGSSILPDIYDGAAESEVKFMQRSYSSNSFENKPKFLFQPRFDNLFDSHNLQNQLLNSPESRFSCGQMRRVCSTGDLQKMKAKTQTRNMLSSSPLSTVKSLIEEANVKAVRYSAEERKERIDRYRAKRTQRNFNRKIKYVCRKTLADNRQRIRGRFARNDEARETCKASMFNRYEEEDDIWVDGFHREDHGTLCRRSFFDSSLQHQYQNNYC</sequence>